<dbReference type="Proteomes" id="UP000663942">
    <property type="component" value="Chromosome"/>
</dbReference>
<feature type="signal peptide" evidence="1">
    <location>
        <begin position="1"/>
        <end position="21"/>
    </location>
</feature>
<reference evidence="2 3" key="1">
    <citation type="submission" date="2020-09" db="EMBL/GenBank/DDBJ databases">
        <title>Brevundimonas sp. LVF1 isolated from an oligotrophic pond in Goettingen, Germany.</title>
        <authorList>
            <person name="Friedrich I."/>
            <person name="Klassen A."/>
            <person name="Neubauer H."/>
            <person name="Schneider D."/>
            <person name="Hertel R."/>
            <person name="Daniel R."/>
        </authorList>
    </citation>
    <scope>NUCLEOTIDE SEQUENCE [LARGE SCALE GENOMIC DNA]</scope>
    <source>
        <strain evidence="2 3">LVF1</strain>
    </source>
</reference>
<feature type="chain" id="PRO_5045580644" description="DUF4136 domain-containing protein" evidence="1">
    <location>
        <begin position="22"/>
        <end position="162"/>
    </location>
</feature>
<dbReference type="RefSeq" id="WP_207822844.1">
    <property type="nucleotide sequence ID" value="NZ_CP062006.1"/>
</dbReference>
<keyword evidence="3" id="KW-1185">Reference proteome</keyword>
<name>A0ABX7SHW6_9CAUL</name>
<proteinExistence type="predicted"/>
<gene>
    <name evidence="2" type="ORF">IFE19_12700</name>
</gene>
<evidence type="ECO:0000313" key="2">
    <source>
        <dbReference type="EMBL" id="QTC86983.1"/>
    </source>
</evidence>
<evidence type="ECO:0008006" key="4">
    <source>
        <dbReference type="Google" id="ProtNLM"/>
    </source>
</evidence>
<evidence type="ECO:0000256" key="1">
    <source>
        <dbReference type="SAM" id="SignalP"/>
    </source>
</evidence>
<dbReference type="PROSITE" id="PS51257">
    <property type="entry name" value="PROKAR_LIPOPROTEIN"/>
    <property type="match status" value="1"/>
</dbReference>
<dbReference type="EMBL" id="CP062006">
    <property type="protein sequence ID" value="QTC86983.1"/>
    <property type="molecule type" value="Genomic_DNA"/>
</dbReference>
<keyword evidence="1" id="KW-0732">Signal</keyword>
<organism evidence="2 3">
    <name type="scientific">Brevundimonas pondensis</name>
    <dbReference type="NCBI Taxonomy" id="2774189"/>
    <lineage>
        <taxon>Bacteria</taxon>
        <taxon>Pseudomonadati</taxon>
        <taxon>Pseudomonadota</taxon>
        <taxon>Alphaproteobacteria</taxon>
        <taxon>Caulobacterales</taxon>
        <taxon>Caulobacteraceae</taxon>
        <taxon>Brevundimonas</taxon>
    </lineage>
</organism>
<evidence type="ECO:0000313" key="3">
    <source>
        <dbReference type="Proteomes" id="UP000663942"/>
    </source>
</evidence>
<protein>
    <recommendedName>
        <fullName evidence="4">DUF4136 domain-containing protein</fullName>
    </recommendedName>
</protein>
<accession>A0ABX7SHW6</accession>
<sequence>MARSPMLALIAVLLLAGCASAPRVEVVAPSAFAAEAATYRLADATSSDAVDAVKRRLAARGWRETATAPDWIIDVAYGVRSQRTGAFTDEAAREGQWTTSPVLPQWWARGRRLHVLSLTLNKSGAAPVVHEISASTAVSDRKASTALEVLAEAVVAELPAGL</sequence>